<dbReference type="PROSITE" id="PS50878">
    <property type="entry name" value="RT_POL"/>
    <property type="match status" value="1"/>
</dbReference>
<reference evidence="2 3" key="1">
    <citation type="submission" date="2021-03" db="EMBL/GenBank/DDBJ databases">
        <authorList>
            <person name="Shang D.-D."/>
            <person name="Du Z.-J."/>
            <person name="Chen G.-J."/>
        </authorList>
    </citation>
    <scope>NUCLEOTIDE SEQUENCE [LARGE SCALE GENOMIC DNA]</scope>
    <source>
        <strain evidence="2 3">F1192</strain>
    </source>
</reference>
<organism evidence="2 3">
    <name type="scientific">Psychrobacter coccoides</name>
    <dbReference type="NCBI Taxonomy" id="2818440"/>
    <lineage>
        <taxon>Bacteria</taxon>
        <taxon>Pseudomonadati</taxon>
        <taxon>Pseudomonadota</taxon>
        <taxon>Gammaproteobacteria</taxon>
        <taxon>Moraxellales</taxon>
        <taxon>Moraxellaceae</taxon>
        <taxon>Psychrobacter</taxon>
    </lineage>
</organism>
<keyword evidence="2" id="KW-0808">Transferase</keyword>
<dbReference type="Proteomes" id="UP000664554">
    <property type="component" value="Unassembled WGS sequence"/>
</dbReference>
<evidence type="ECO:0000313" key="2">
    <source>
        <dbReference type="EMBL" id="MBO1532010.1"/>
    </source>
</evidence>
<gene>
    <name evidence="2" type="ORF">J3492_12455</name>
</gene>
<dbReference type="RefSeq" id="WP_207992368.1">
    <property type="nucleotide sequence ID" value="NZ_JAGBKM010000033.1"/>
</dbReference>
<dbReference type="GO" id="GO:0003964">
    <property type="term" value="F:RNA-directed DNA polymerase activity"/>
    <property type="evidence" value="ECO:0007669"/>
    <property type="project" value="UniProtKB-KW"/>
</dbReference>
<keyword evidence="3" id="KW-1185">Reference proteome</keyword>
<comment type="caution">
    <text evidence="2">The sequence shown here is derived from an EMBL/GenBank/DDBJ whole genome shotgun (WGS) entry which is preliminary data.</text>
</comment>
<feature type="domain" description="Reverse transcriptase" evidence="1">
    <location>
        <begin position="38"/>
        <end position="256"/>
    </location>
</feature>
<sequence>MLDQSINESSLKYIINDFEKKVKFKDDFSEGDDAVVCKLLQEFSKNQPFPPLEVIKVRKKTAYKVCDIYSYYLLKRLNFTFKTINSLKQANRNEIVSSIVALIKDKRPYNIIRLDIKDFYESIDRNTILQSIEQDIAYSESTTNILRKWFNCFEASKVSGLPRGLSISASLAEYYLREFDESTRRIDDVFYYARFVDDIIVFTTRTEYEIIATLENNLPLGLKFHSKNSKRAVIEVPIEHKSNNENLSFDYLGYEFTITIIGKKLETRVDFSNVKINGIKTKIIKALLDFERTSDFVLLKSRLSFLTHNYYIHNKYRDTKIRSGIYYNYLFISHPLQCRLNDLDSFMRNLLFNKSLCKRIIGQNHSLSNEQCKILIKMNFSKGYNNKLFHKFGYRKMMQIKSCWGF</sequence>
<dbReference type="InterPro" id="IPR000477">
    <property type="entry name" value="RT_dom"/>
</dbReference>
<protein>
    <submittedName>
        <fullName evidence="2">RNA-directed DNA polymerase</fullName>
    </submittedName>
</protein>
<evidence type="ECO:0000259" key="1">
    <source>
        <dbReference type="PROSITE" id="PS50878"/>
    </source>
</evidence>
<keyword evidence="2" id="KW-0695">RNA-directed DNA polymerase</keyword>
<name>A0ABS3NRH2_9GAMM</name>
<keyword evidence="2" id="KW-0548">Nucleotidyltransferase</keyword>
<evidence type="ECO:0000313" key="3">
    <source>
        <dbReference type="Proteomes" id="UP000664554"/>
    </source>
</evidence>
<dbReference type="NCBIfam" id="NF041747">
    <property type="entry name" value="Drt3a"/>
    <property type="match status" value="1"/>
</dbReference>
<accession>A0ABS3NRH2</accession>
<proteinExistence type="predicted"/>
<dbReference type="CDD" id="cd01646">
    <property type="entry name" value="RT_Bac_retron_I"/>
    <property type="match status" value="1"/>
</dbReference>
<dbReference type="EMBL" id="JAGBKM010000033">
    <property type="protein sequence ID" value="MBO1532010.1"/>
    <property type="molecule type" value="Genomic_DNA"/>
</dbReference>
<dbReference type="Pfam" id="PF00078">
    <property type="entry name" value="RVT_1"/>
    <property type="match status" value="1"/>
</dbReference>